<proteinExistence type="predicted"/>
<gene>
    <name evidence="2" type="ORF">NDU88_003750</name>
</gene>
<feature type="compositionally biased region" description="Basic and acidic residues" evidence="1">
    <location>
        <begin position="21"/>
        <end position="51"/>
    </location>
</feature>
<dbReference type="Proteomes" id="UP001066276">
    <property type="component" value="Chromosome 4_2"/>
</dbReference>
<evidence type="ECO:0000256" key="1">
    <source>
        <dbReference type="SAM" id="MobiDB-lite"/>
    </source>
</evidence>
<comment type="caution">
    <text evidence="2">The sequence shown here is derived from an EMBL/GenBank/DDBJ whole genome shotgun (WGS) entry which is preliminary data.</text>
</comment>
<feature type="region of interest" description="Disordered" evidence="1">
    <location>
        <begin position="1"/>
        <end position="73"/>
    </location>
</feature>
<feature type="compositionally biased region" description="Polar residues" evidence="1">
    <location>
        <begin position="1"/>
        <end position="20"/>
    </location>
</feature>
<protein>
    <submittedName>
        <fullName evidence="2">Uncharacterized protein</fullName>
    </submittedName>
</protein>
<accession>A0AAV7SGW1</accession>
<sequence>MADASFQSSAPRPDNPTQTETRVEAARDREDNARRPEIGTERQGDKERKPEVLQQGNDIPSPRTALEASDSNA</sequence>
<name>A0AAV7SGW1_PLEWA</name>
<dbReference type="EMBL" id="JANPWB010000008">
    <property type="protein sequence ID" value="KAJ1163290.1"/>
    <property type="molecule type" value="Genomic_DNA"/>
</dbReference>
<keyword evidence="3" id="KW-1185">Reference proteome</keyword>
<dbReference type="AlphaFoldDB" id="A0AAV7SGW1"/>
<evidence type="ECO:0000313" key="3">
    <source>
        <dbReference type="Proteomes" id="UP001066276"/>
    </source>
</evidence>
<organism evidence="2 3">
    <name type="scientific">Pleurodeles waltl</name>
    <name type="common">Iberian ribbed newt</name>
    <dbReference type="NCBI Taxonomy" id="8319"/>
    <lineage>
        <taxon>Eukaryota</taxon>
        <taxon>Metazoa</taxon>
        <taxon>Chordata</taxon>
        <taxon>Craniata</taxon>
        <taxon>Vertebrata</taxon>
        <taxon>Euteleostomi</taxon>
        <taxon>Amphibia</taxon>
        <taxon>Batrachia</taxon>
        <taxon>Caudata</taxon>
        <taxon>Salamandroidea</taxon>
        <taxon>Salamandridae</taxon>
        <taxon>Pleurodelinae</taxon>
        <taxon>Pleurodeles</taxon>
    </lineage>
</organism>
<reference evidence="2" key="1">
    <citation type="journal article" date="2022" name="bioRxiv">
        <title>Sequencing and chromosome-scale assembly of the giantPleurodeles waltlgenome.</title>
        <authorList>
            <person name="Brown T."/>
            <person name="Elewa A."/>
            <person name="Iarovenko S."/>
            <person name="Subramanian E."/>
            <person name="Araus A.J."/>
            <person name="Petzold A."/>
            <person name="Susuki M."/>
            <person name="Suzuki K.-i.T."/>
            <person name="Hayashi T."/>
            <person name="Toyoda A."/>
            <person name="Oliveira C."/>
            <person name="Osipova E."/>
            <person name="Leigh N.D."/>
            <person name="Simon A."/>
            <person name="Yun M.H."/>
        </authorList>
    </citation>
    <scope>NUCLEOTIDE SEQUENCE</scope>
    <source>
        <strain evidence="2">20211129_DDA</strain>
        <tissue evidence="2">Liver</tissue>
    </source>
</reference>
<evidence type="ECO:0000313" key="2">
    <source>
        <dbReference type="EMBL" id="KAJ1163290.1"/>
    </source>
</evidence>